<feature type="compositionally biased region" description="Polar residues" evidence="1">
    <location>
        <begin position="12"/>
        <end position="33"/>
    </location>
</feature>
<dbReference type="Proteomes" id="UP001311232">
    <property type="component" value="Unassembled WGS sequence"/>
</dbReference>
<proteinExistence type="predicted"/>
<accession>A0AAV9RDG1</accession>
<organism evidence="2 3">
    <name type="scientific">Crenichthys baileyi</name>
    <name type="common">White River springfish</name>
    <dbReference type="NCBI Taxonomy" id="28760"/>
    <lineage>
        <taxon>Eukaryota</taxon>
        <taxon>Metazoa</taxon>
        <taxon>Chordata</taxon>
        <taxon>Craniata</taxon>
        <taxon>Vertebrata</taxon>
        <taxon>Euteleostomi</taxon>
        <taxon>Actinopterygii</taxon>
        <taxon>Neopterygii</taxon>
        <taxon>Teleostei</taxon>
        <taxon>Neoteleostei</taxon>
        <taxon>Acanthomorphata</taxon>
        <taxon>Ovalentaria</taxon>
        <taxon>Atherinomorphae</taxon>
        <taxon>Cyprinodontiformes</taxon>
        <taxon>Goodeidae</taxon>
        <taxon>Crenichthys</taxon>
    </lineage>
</organism>
<evidence type="ECO:0000313" key="2">
    <source>
        <dbReference type="EMBL" id="KAK5606872.1"/>
    </source>
</evidence>
<sequence>MLRFMLLKCNSKAAQTKPRTQSPKWQRASANPRQQDHPAPSREDSSESPQHANRHQATVAAWTRQYQGREDTYPFHLVSWFLVE</sequence>
<dbReference type="EMBL" id="JAHHUM010002046">
    <property type="protein sequence ID" value="KAK5606872.1"/>
    <property type="molecule type" value="Genomic_DNA"/>
</dbReference>
<gene>
    <name evidence="2" type="ORF">CRENBAI_014422</name>
</gene>
<dbReference type="AlphaFoldDB" id="A0AAV9RDG1"/>
<evidence type="ECO:0000256" key="1">
    <source>
        <dbReference type="SAM" id="MobiDB-lite"/>
    </source>
</evidence>
<evidence type="ECO:0000313" key="3">
    <source>
        <dbReference type="Proteomes" id="UP001311232"/>
    </source>
</evidence>
<reference evidence="2 3" key="1">
    <citation type="submission" date="2021-06" db="EMBL/GenBank/DDBJ databases">
        <authorList>
            <person name="Palmer J.M."/>
        </authorList>
    </citation>
    <scope>NUCLEOTIDE SEQUENCE [LARGE SCALE GENOMIC DNA]</scope>
    <source>
        <strain evidence="2 3">MEX-2019</strain>
        <tissue evidence="2">Muscle</tissue>
    </source>
</reference>
<feature type="region of interest" description="Disordered" evidence="1">
    <location>
        <begin position="9"/>
        <end position="57"/>
    </location>
</feature>
<comment type="caution">
    <text evidence="2">The sequence shown here is derived from an EMBL/GenBank/DDBJ whole genome shotgun (WGS) entry which is preliminary data.</text>
</comment>
<name>A0AAV9RDG1_9TELE</name>
<feature type="compositionally biased region" description="Basic and acidic residues" evidence="1">
    <location>
        <begin position="34"/>
        <end position="45"/>
    </location>
</feature>
<keyword evidence="3" id="KW-1185">Reference proteome</keyword>
<protein>
    <submittedName>
        <fullName evidence="2">Uncharacterized protein</fullName>
    </submittedName>
</protein>